<dbReference type="RefSeq" id="WP_344283162.1">
    <property type="nucleotide sequence ID" value="NZ_BAAAHV010000022.1"/>
</dbReference>
<dbReference type="Pfam" id="PF19474">
    <property type="entry name" value="DUF6011"/>
    <property type="match status" value="1"/>
</dbReference>
<keyword evidence="3" id="KW-1185">Reference proteome</keyword>
<protein>
    <submittedName>
        <fullName evidence="2">DUF6011 domain-containing protein</fullName>
    </submittedName>
</protein>
<dbReference type="Proteomes" id="UP001597542">
    <property type="component" value="Unassembled WGS sequence"/>
</dbReference>
<name>A0ABW5I5A0_9PSEU</name>
<comment type="caution">
    <text evidence="2">The sequence shown here is derived from an EMBL/GenBank/DDBJ whole genome shotgun (WGS) entry which is preliminary data.</text>
</comment>
<evidence type="ECO:0000313" key="3">
    <source>
        <dbReference type="Proteomes" id="UP001597542"/>
    </source>
</evidence>
<organism evidence="2 3">
    <name type="scientific">Amycolatopsis albidoflavus</name>
    <dbReference type="NCBI Taxonomy" id="102226"/>
    <lineage>
        <taxon>Bacteria</taxon>
        <taxon>Bacillati</taxon>
        <taxon>Actinomycetota</taxon>
        <taxon>Actinomycetes</taxon>
        <taxon>Pseudonocardiales</taxon>
        <taxon>Pseudonocardiaceae</taxon>
        <taxon>Amycolatopsis</taxon>
    </lineage>
</organism>
<feature type="compositionally biased region" description="Polar residues" evidence="1">
    <location>
        <begin position="1"/>
        <end position="14"/>
    </location>
</feature>
<dbReference type="EMBL" id="JBHUKQ010000014">
    <property type="protein sequence ID" value="MFD2484166.1"/>
    <property type="molecule type" value="Genomic_DNA"/>
</dbReference>
<evidence type="ECO:0000256" key="1">
    <source>
        <dbReference type="SAM" id="MobiDB-lite"/>
    </source>
</evidence>
<feature type="region of interest" description="Disordered" evidence="1">
    <location>
        <begin position="1"/>
        <end position="33"/>
    </location>
</feature>
<proteinExistence type="predicted"/>
<evidence type="ECO:0000313" key="2">
    <source>
        <dbReference type="EMBL" id="MFD2484166.1"/>
    </source>
</evidence>
<dbReference type="InterPro" id="IPR046053">
    <property type="entry name" value="DUF6011"/>
</dbReference>
<accession>A0ABW5I5A0</accession>
<reference evidence="3" key="1">
    <citation type="journal article" date="2019" name="Int. J. Syst. Evol. Microbiol.">
        <title>The Global Catalogue of Microorganisms (GCM) 10K type strain sequencing project: providing services to taxonomists for standard genome sequencing and annotation.</title>
        <authorList>
            <consortium name="The Broad Institute Genomics Platform"/>
            <consortium name="The Broad Institute Genome Sequencing Center for Infectious Disease"/>
            <person name="Wu L."/>
            <person name="Ma J."/>
        </authorList>
    </citation>
    <scope>NUCLEOTIDE SEQUENCE [LARGE SCALE GENOMIC DNA]</scope>
    <source>
        <strain evidence="3">CGMCC 4.7638</strain>
    </source>
</reference>
<sequence>MTNRCQVPTCNRPLTSEESRRRGMGPVCWRRHNPAAPRIPAAERTVNPDQIPLPLEEPVDAETAHSLVDRLVDTDPLKLRDALFAVISKLEALDGRSAVTDEVLDEIRAALQSQLA</sequence>
<gene>
    <name evidence="2" type="ORF">ACFSUT_28075</name>
</gene>